<dbReference type="EMBL" id="JAYFUL010000011">
    <property type="protein sequence ID" value="MEA5257953.1"/>
    <property type="molecule type" value="Genomic_DNA"/>
</dbReference>
<keyword evidence="2" id="KW-1185">Reference proteome</keyword>
<evidence type="ECO:0000313" key="2">
    <source>
        <dbReference type="Proteomes" id="UP001304671"/>
    </source>
</evidence>
<reference evidence="1 2" key="1">
    <citation type="submission" date="2023-12" db="EMBL/GenBank/DDBJ databases">
        <title>Novel species of the genus Arcicella isolated from rivers.</title>
        <authorList>
            <person name="Lu H."/>
        </authorList>
    </citation>
    <scope>NUCLEOTIDE SEQUENCE [LARGE SCALE GENOMIC DNA]</scope>
    <source>
        <strain evidence="1 2">LMG 21963</strain>
    </source>
</reference>
<organism evidence="1 2">
    <name type="scientific">Arcicella aquatica</name>
    <dbReference type="NCBI Taxonomy" id="217141"/>
    <lineage>
        <taxon>Bacteria</taxon>
        <taxon>Pseudomonadati</taxon>
        <taxon>Bacteroidota</taxon>
        <taxon>Cytophagia</taxon>
        <taxon>Cytophagales</taxon>
        <taxon>Flectobacillaceae</taxon>
        <taxon>Arcicella</taxon>
    </lineage>
</organism>
<proteinExistence type="predicted"/>
<sequence>MRQTVGNLIEKILNRPKNAEPIEFLTDEMSLQVRGGDREYTPMYDDKSKDIDWGRAAILLDNLK</sequence>
<name>A0ABU5QLK8_9BACT</name>
<protein>
    <submittedName>
        <fullName evidence="1">Uncharacterized protein</fullName>
    </submittedName>
</protein>
<dbReference type="RefSeq" id="WP_323248688.1">
    <property type="nucleotide sequence ID" value="NZ_JAYFUL010000011.1"/>
</dbReference>
<comment type="caution">
    <text evidence="1">The sequence shown here is derived from an EMBL/GenBank/DDBJ whole genome shotgun (WGS) entry which is preliminary data.</text>
</comment>
<gene>
    <name evidence="1" type="ORF">VB264_09155</name>
</gene>
<evidence type="ECO:0000313" key="1">
    <source>
        <dbReference type="EMBL" id="MEA5257953.1"/>
    </source>
</evidence>
<dbReference type="Proteomes" id="UP001304671">
    <property type="component" value="Unassembled WGS sequence"/>
</dbReference>
<accession>A0ABU5QLK8</accession>